<comment type="caution">
    <text evidence="1">The sequence shown here is derived from an EMBL/GenBank/DDBJ whole genome shotgun (WGS) entry which is preliminary data.</text>
</comment>
<evidence type="ECO:0000313" key="1">
    <source>
        <dbReference type="EMBL" id="GEO39701.1"/>
    </source>
</evidence>
<reference evidence="1 2" key="1">
    <citation type="submission" date="2019-07" db="EMBL/GenBank/DDBJ databases">
        <title>Whole genome shotgun sequence of Skermanella aerolata NBRC 106429.</title>
        <authorList>
            <person name="Hosoyama A."/>
            <person name="Uohara A."/>
            <person name="Ohji S."/>
            <person name="Ichikawa N."/>
        </authorList>
    </citation>
    <scope>NUCLEOTIDE SEQUENCE [LARGE SCALE GENOMIC DNA]</scope>
    <source>
        <strain evidence="1 2">NBRC 106429</strain>
    </source>
</reference>
<sequence length="200" mass="23167">MAVQSFVSKNQARELARTDTRVEAMETVERQLTSRAEFAGAIRQAWEGIEKRYLLIGRYLLQAKQKLEHGEYLDLIERDLPFSRNNAYRMREVTEAIENGRLPADRLPNSFSILYEAATLNETEWQEAETRGIIHREVRRQEIISLKRELRAPAAKRTEILKRRREQIVALQRKLAEELRQIDAELGGTVIDGEAHEIAG</sequence>
<accession>A0A512DT98</accession>
<organism evidence="1 2">
    <name type="scientific">Skermanella aerolata</name>
    <dbReference type="NCBI Taxonomy" id="393310"/>
    <lineage>
        <taxon>Bacteria</taxon>
        <taxon>Pseudomonadati</taxon>
        <taxon>Pseudomonadota</taxon>
        <taxon>Alphaproteobacteria</taxon>
        <taxon>Rhodospirillales</taxon>
        <taxon>Azospirillaceae</taxon>
        <taxon>Skermanella</taxon>
    </lineage>
</organism>
<name>A0A512DT98_9PROT</name>
<gene>
    <name evidence="1" type="ORF">SAE02_38490</name>
</gene>
<dbReference type="Proteomes" id="UP000321523">
    <property type="component" value="Unassembled WGS sequence"/>
</dbReference>
<keyword evidence="2" id="KW-1185">Reference proteome</keyword>
<dbReference type="EMBL" id="BJYZ01000018">
    <property type="protein sequence ID" value="GEO39701.1"/>
    <property type="molecule type" value="Genomic_DNA"/>
</dbReference>
<protein>
    <recommendedName>
        <fullName evidence="3">DUF3102 domain-containing protein</fullName>
    </recommendedName>
</protein>
<proteinExistence type="predicted"/>
<dbReference type="OrthoDB" id="7266764at2"/>
<evidence type="ECO:0000313" key="2">
    <source>
        <dbReference type="Proteomes" id="UP000321523"/>
    </source>
</evidence>
<evidence type="ECO:0008006" key="3">
    <source>
        <dbReference type="Google" id="ProtNLM"/>
    </source>
</evidence>
<dbReference type="AlphaFoldDB" id="A0A512DT98"/>
<dbReference type="RefSeq" id="WP_044430205.1">
    <property type="nucleotide sequence ID" value="NZ_BJYZ01000018.1"/>
</dbReference>